<evidence type="ECO:0000313" key="2">
    <source>
        <dbReference type="WBParaSite" id="EN70_4415"/>
    </source>
</evidence>
<dbReference type="WBParaSite" id="EN70_4415">
    <property type="protein sequence ID" value="EN70_4415"/>
    <property type="gene ID" value="EN70_4415"/>
</dbReference>
<evidence type="ECO:0000313" key="1">
    <source>
        <dbReference type="Proteomes" id="UP000095285"/>
    </source>
</evidence>
<organism evidence="1 2">
    <name type="scientific">Loa loa</name>
    <name type="common">Eye worm</name>
    <name type="synonym">Filaria loa</name>
    <dbReference type="NCBI Taxonomy" id="7209"/>
    <lineage>
        <taxon>Eukaryota</taxon>
        <taxon>Metazoa</taxon>
        <taxon>Ecdysozoa</taxon>
        <taxon>Nematoda</taxon>
        <taxon>Chromadorea</taxon>
        <taxon>Rhabditida</taxon>
        <taxon>Spirurina</taxon>
        <taxon>Spiruromorpha</taxon>
        <taxon>Filarioidea</taxon>
        <taxon>Onchocercidae</taxon>
        <taxon>Loa</taxon>
    </lineage>
</organism>
<sequence>MGDRGCPVCRSAPIAHELSGFNMSIAAVSEVRLHEEGSLKESGKYKTDLSRVGFMTTDSIISKLRNFPKFRIVRRKRCWNVREVTGSDSRRPI</sequence>
<protein>
    <submittedName>
        <fullName evidence="2">AMP-binding domain-containing protein</fullName>
    </submittedName>
</protein>
<dbReference type="Proteomes" id="UP000095285">
    <property type="component" value="Unassembled WGS sequence"/>
</dbReference>
<accession>A0A1I7VN54</accession>
<proteinExistence type="predicted"/>
<reference evidence="2" key="2">
    <citation type="submission" date="2016-11" db="UniProtKB">
        <authorList>
            <consortium name="WormBaseParasite"/>
        </authorList>
    </citation>
    <scope>IDENTIFICATION</scope>
</reference>
<name>A0A1I7VN54_LOALO</name>
<keyword evidence="1" id="KW-1185">Reference proteome</keyword>
<dbReference type="AlphaFoldDB" id="A0A1I7VN54"/>
<reference evidence="1" key="1">
    <citation type="submission" date="2012-04" db="EMBL/GenBank/DDBJ databases">
        <title>The Genome Sequence of Loa loa.</title>
        <authorList>
            <consortium name="The Broad Institute Genome Sequencing Platform"/>
            <consortium name="Broad Institute Genome Sequencing Center for Infectious Disease"/>
            <person name="Nutman T.B."/>
            <person name="Fink D.L."/>
            <person name="Russ C."/>
            <person name="Young S."/>
            <person name="Zeng Q."/>
            <person name="Gargeya S."/>
            <person name="Alvarado L."/>
            <person name="Berlin A."/>
            <person name="Chapman S.B."/>
            <person name="Chen Z."/>
            <person name="Freedman E."/>
            <person name="Gellesch M."/>
            <person name="Goldberg J."/>
            <person name="Griggs A."/>
            <person name="Gujja S."/>
            <person name="Heilman E.R."/>
            <person name="Heiman D."/>
            <person name="Howarth C."/>
            <person name="Mehta T."/>
            <person name="Neiman D."/>
            <person name="Pearson M."/>
            <person name="Roberts A."/>
            <person name="Saif S."/>
            <person name="Shea T."/>
            <person name="Shenoy N."/>
            <person name="Sisk P."/>
            <person name="Stolte C."/>
            <person name="Sykes S."/>
            <person name="White J."/>
            <person name="Yandava C."/>
            <person name="Haas B."/>
            <person name="Henn M.R."/>
            <person name="Nusbaum C."/>
            <person name="Birren B."/>
        </authorList>
    </citation>
    <scope>NUCLEOTIDE SEQUENCE [LARGE SCALE GENOMIC DNA]</scope>
</reference>